<gene>
    <name evidence="1" type="ORF">XAC3562_1200080</name>
</gene>
<accession>A0A0U5FCL6</accession>
<comment type="caution">
    <text evidence="1">The sequence shown here is derived from an EMBL/GenBank/DDBJ whole genome shotgun (WGS) entry which is preliminary data.</text>
</comment>
<dbReference type="Proteomes" id="UP000052230">
    <property type="component" value="Unassembled WGS sequence"/>
</dbReference>
<protein>
    <submittedName>
        <fullName evidence="1">Uncharacterized protein</fullName>
    </submittedName>
</protein>
<dbReference type="AlphaFoldDB" id="A0A0U5FCL6"/>
<dbReference type="EMBL" id="CCXZ01000025">
    <property type="protein sequence ID" value="CEG14757.1"/>
    <property type="molecule type" value="Genomic_DNA"/>
</dbReference>
<keyword evidence="2" id="KW-1185">Reference proteome</keyword>
<evidence type="ECO:0000313" key="1">
    <source>
        <dbReference type="EMBL" id="CEG14757.1"/>
    </source>
</evidence>
<name>A0A0U5FCL6_XANCI</name>
<proteinExistence type="predicted"/>
<sequence length="57" mass="6332">MVIVFVVDFLILRRAEPAEHAGVMVATEHLRTNGCERTVSYISVLVVLAPEFAFDAK</sequence>
<organism evidence="1 2">
    <name type="scientific">Xanthomonas citri pv. citri</name>
    <dbReference type="NCBI Taxonomy" id="611301"/>
    <lineage>
        <taxon>Bacteria</taxon>
        <taxon>Pseudomonadati</taxon>
        <taxon>Pseudomonadota</taxon>
        <taxon>Gammaproteobacteria</taxon>
        <taxon>Lysobacterales</taxon>
        <taxon>Lysobacteraceae</taxon>
        <taxon>Xanthomonas</taxon>
    </lineage>
</organism>
<reference evidence="1 2" key="1">
    <citation type="submission" date="2014-09" db="EMBL/GenBank/DDBJ databases">
        <authorList>
            <person name="Regsiter A."/>
        </authorList>
    </citation>
    <scope>NUCLEOTIDE SEQUENCE [LARGE SCALE GENOMIC DNA]</scope>
</reference>
<evidence type="ECO:0000313" key="2">
    <source>
        <dbReference type="Proteomes" id="UP000052230"/>
    </source>
</evidence>